<dbReference type="AlphaFoldDB" id="F2UYH7"/>
<dbReference type="PANTHER" id="PTHR30157">
    <property type="entry name" value="FERRIC REDUCTASE, NADPH-DEPENDENT"/>
    <property type="match status" value="1"/>
</dbReference>
<dbReference type="InterPro" id="IPR017938">
    <property type="entry name" value="Riboflavin_synthase-like_b-brl"/>
</dbReference>
<feature type="compositionally biased region" description="Basic and acidic residues" evidence="1">
    <location>
        <begin position="1"/>
        <end position="14"/>
    </location>
</feature>
<dbReference type="EMBL" id="ACRE02000065">
    <property type="protein sequence ID" value="EGE38278.1"/>
    <property type="molecule type" value="Genomic_DNA"/>
</dbReference>
<dbReference type="Pfam" id="PF08021">
    <property type="entry name" value="FAD_binding_9"/>
    <property type="match status" value="1"/>
</dbReference>
<protein>
    <recommendedName>
        <fullName evidence="2">FAD-binding FR-type domain-containing protein</fullName>
    </recommendedName>
</protein>
<dbReference type="InterPro" id="IPR017927">
    <property type="entry name" value="FAD-bd_FR_type"/>
</dbReference>
<evidence type="ECO:0000313" key="3">
    <source>
        <dbReference type="EMBL" id="EGE38278.1"/>
    </source>
</evidence>
<organism evidence="3 4">
    <name type="scientific">Actinomyces viscosus C505</name>
    <dbReference type="NCBI Taxonomy" id="562973"/>
    <lineage>
        <taxon>Bacteria</taxon>
        <taxon>Bacillati</taxon>
        <taxon>Actinomycetota</taxon>
        <taxon>Actinomycetes</taxon>
        <taxon>Actinomycetales</taxon>
        <taxon>Actinomycetaceae</taxon>
        <taxon>Actinomyces</taxon>
    </lineage>
</organism>
<dbReference type="Proteomes" id="UP000004668">
    <property type="component" value="Unassembled WGS sequence"/>
</dbReference>
<dbReference type="InterPro" id="IPR013113">
    <property type="entry name" value="SIP_FAD-bd"/>
</dbReference>
<feature type="domain" description="FAD-binding FR-type" evidence="2">
    <location>
        <begin position="34"/>
        <end position="142"/>
    </location>
</feature>
<evidence type="ECO:0000313" key="4">
    <source>
        <dbReference type="Proteomes" id="UP000004668"/>
    </source>
</evidence>
<dbReference type="PANTHER" id="PTHR30157:SF0">
    <property type="entry name" value="NADPH-DEPENDENT FERRIC-CHELATE REDUCTASE"/>
    <property type="match status" value="1"/>
</dbReference>
<dbReference type="SUPFAM" id="SSF63380">
    <property type="entry name" value="Riboflavin synthase domain-like"/>
    <property type="match status" value="1"/>
</dbReference>
<dbReference type="Gene3D" id="2.40.30.10">
    <property type="entry name" value="Translation factors"/>
    <property type="match status" value="1"/>
</dbReference>
<evidence type="ECO:0000256" key="1">
    <source>
        <dbReference type="SAM" id="MobiDB-lite"/>
    </source>
</evidence>
<reference evidence="4" key="1">
    <citation type="submission" date="2010-02" db="EMBL/GenBank/DDBJ databases">
        <title>The Genome Sequence of Prevotella oris strain C735.</title>
        <authorList>
            <consortium name="The Broad Institute Genome Sequencing Platform"/>
            <person name="Ward D."/>
            <person name="Feldgarden M."/>
            <person name="Earl A."/>
            <person name="Young S.K."/>
            <person name="Zeng Q."/>
            <person name="Koehrsen M."/>
            <person name="Alvarado L."/>
            <person name="Berlin A."/>
            <person name="Bochicchio J."/>
            <person name="Borenstein D."/>
            <person name="Chapman S.B."/>
            <person name="Chen Z."/>
            <person name="Engels R."/>
            <person name="Freedman E."/>
            <person name="Gellesch M."/>
            <person name="Goldberg J."/>
            <person name="Griggs A."/>
            <person name="Gujja S."/>
            <person name="Heilman E."/>
            <person name="Heiman D."/>
            <person name="Hepburn T."/>
            <person name="Howarth C."/>
            <person name="Jen D."/>
            <person name="Larson L."/>
            <person name="Mehta T."/>
            <person name="Park D."/>
            <person name="Pearson M."/>
            <person name="Roberts A."/>
            <person name="Saif S."/>
            <person name="Shea T."/>
            <person name="Shenoy N."/>
            <person name="Sisk P."/>
            <person name="Stolte C."/>
            <person name="Sykes S."/>
            <person name="Thomson T."/>
            <person name="Walk T."/>
            <person name="White J."/>
            <person name="Yandava C."/>
            <person name="Sibley C.D."/>
            <person name="Field T.R."/>
            <person name="Grinwis M."/>
            <person name="Eshaghurshan C.S."/>
            <person name="Surette M.G."/>
            <person name="Haas B."/>
            <person name="Nusbaum C."/>
            <person name="Birren B."/>
        </authorList>
    </citation>
    <scope>NUCLEOTIDE SEQUENCE [LARGE SCALE GENOMIC DNA]</scope>
    <source>
        <strain evidence="4">C505</strain>
    </source>
</reference>
<dbReference type="Gene3D" id="3.40.50.80">
    <property type="entry name" value="Nucleotide-binding domain of ferredoxin-NADP reductase (FNR) module"/>
    <property type="match status" value="1"/>
</dbReference>
<dbReference type="Pfam" id="PF04954">
    <property type="entry name" value="SIP"/>
    <property type="match status" value="1"/>
</dbReference>
<accession>F2UYH7</accession>
<dbReference type="PROSITE" id="PS51384">
    <property type="entry name" value="FAD_FR"/>
    <property type="match status" value="1"/>
</dbReference>
<feature type="region of interest" description="Disordered" evidence="1">
    <location>
        <begin position="1"/>
        <end position="20"/>
    </location>
</feature>
<dbReference type="GO" id="GO:0016491">
    <property type="term" value="F:oxidoreductase activity"/>
    <property type="evidence" value="ECO:0007669"/>
    <property type="project" value="InterPro"/>
</dbReference>
<proteinExistence type="predicted"/>
<name>F2UYH7_ACTVI</name>
<sequence length="268" mass="29093">MVRLSARSDDREADTQMARGGRGFQGTVLKALRAPEHKLTITAVRELAPYTELTVHCPSLLGTGAAMLPPTAWVRMWIPQGGRQHQRAYTITRINREQATAIILVLHHEPAGPASRWSKRVKPGATVSVQVMGGTSYRMPTPGDKMLLVGDRASAPALADAVAASPPSSLATVVMMAPETGFLPLAARDHRLIRVDPEISEEKLLAAVDRTLWADTGDLALDWVFIALETSATKAVRRHLIASGLSRRSIQHQGYWTRGRAMGTTPEG</sequence>
<dbReference type="HOGENOM" id="CLU_040923_1_1_11"/>
<evidence type="ECO:0000259" key="2">
    <source>
        <dbReference type="PROSITE" id="PS51384"/>
    </source>
</evidence>
<dbReference type="InterPro" id="IPR007037">
    <property type="entry name" value="SIP_rossman_dom"/>
</dbReference>
<dbReference type="CDD" id="cd06193">
    <property type="entry name" value="siderophore_interacting"/>
    <property type="match status" value="1"/>
</dbReference>
<comment type="caution">
    <text evidence="3">The sequence shown here is derived from an EMBL/GenBank/DDBJ whole genome shotgun (WGS) entry which is preliminary data.</text>
</comment>
<reference evidence="3 4" key="2">
    <citation type="submission" date="2011-10" db="EMBL/GenBank/DDBJ databases">
        <title>The Genome Sequence of Actinomyces viscosus C505.</title>
        <authorList>
            <consortium name="The Broad Institute Genome Sequencing Platform"/>
            <consortium name="The Broad Institute Genome Sequencing Center for Infectious Disease"/>
            <person name="Earl A."/>
            <person name="Ward D."/>
            <person name="Feldgarden M."/>
            <person name="Gevers D."/>
            <person name="Sibley C.D."/>
            <person name="Field T.R."/>
            <person name="Grinwis M."/>
            <person name="Eshaghurshan C.S."/>
            <person name="Surette M.G."/>
            <person name="Young S.K."/>
            <person name="Zeng Q."/>
            <person name="Gargeya S."/>
            <person name="Fitzgerald M."/>
            <person name="Haas B."/>
            <person name="Abouelleil A."/>
            <person name="Alvarado L."/>
            <person name="Arachchi H.M."/>
            <person name="Berlin A."/>
            <person name="Brown A."/>
            <person name="Chapman S.B."/>
            <person name="Chen Z."/>
            <person name="Dunbar C."/>
            <person name="Freedman E."/>
            <person name="Gearin G."/>
            <person name="Goldberg J."/>
            <person name="Griggs A."/>
            <person name="Gujja S."/>
            <person name="Heiman D."/>
            <person name="Howarth C."/>
            <person name="Larson L."/>
            <person name="Lui A."/>
            <person name="MacDonald P.J.P."/>
            <person name="Montmayeur A."/>
            <person name="Murphy C."/>
            <person name="Neiman D."/>
            <person name="Pearson M."/>
            <person name="Priest M."/>
            <person name="Roberts A."/>
            <person name="Saif S."/>
            <person name="Shea T."/>
            <person name="Shenoy N."/>
            <person name="Sisk P."/>
            <person name="Stolte C."/>
            <person name="Sykes S."/>
            <person name="Wortman J."/>
            <person name="Nusbaum C."/>
            <person name="Birren B."/>
        </authorList>
    </citation>
    <scope>NUCLEOTIDE SEQUENCE [LARGE SCALE GENOMIC DNA]</scope>
    <source>
        <strain evidence="3 4">C505</strain>
    </source>
</reference>
<dbReference type="InterPro" id="IPR039261">
    <property type="entry name" value="FNR_nucleotide-bd"/>
</dbReference>
<dbReference type="InterPro" id="IPR039374">
    <property type="entry name" value="SIP_fam"/>
</dbReference>
<dbReference type="eggNOG" id="COG2375">
    <property type="taxonomic scope" value="Bacteria"/>
</dbReference>
<gene>
    <name evidence="3" type="ORF">HMPREF0059_01132</name>
</gene>